<dbReference type="RefSeq" id="XP_019520912.1">
    <property type="nucleotide sequence ID" value="XM_019665367.1"/>
</dbReference>
<protein>
    <submittedName>
        <fullName evidence="2 3">Uncharacterized protein LOC109394847</fullName>
    </submittedName>
</protein>
<gene>
    <name evidence="2 3" type="primary">LOC109394847</name>
</gene>
<proteinExistence type="predicted"/>
<dbReference type="KEGG" id="hai:109394847"/>
<keyword evidence="1" id="KW-1185">Reference proteome</keyword>
<evidence type="ECO:0000313" key="2">
    <source>
        <dbReference type="RefSeq" id="XP_019520912.1"/>
    </source>
</evidence>
<dbReference type="RefSeq" id="XP_019520914.1">
    <property type="nucleotide sequence ID" value="XM_019665369.1"/>
</dbReference>
<sequence>MDKCNFFILPSSRSWGGAEKKQGQKKEENVSSRYLLCIQRCCFAVSGLSLVSWFGGSQSRTQKLYLVVPPAQSKAVAMSSTRPVTQKLPSAQLAFYVGSRTGYIICGAQCKMKMWGTLFKNHYERQGSDSRTLNQAQNPSARGALCDCRGCTSVVLTSSSAKSFSDLRAPALCSQNATNPVTILAAFLQPLFLSILTVSVI</sequence>
<evidence type="ECO:0000313" key="3">
    <source>
        <dbReference type="RefSeq" id="XP_019520914.1"/>
    </source>
</evidence>
<dbReference type="AlphaFoldDB" id="A0A8B7T767"/>
<dbReference type="GeneID" id="109394847"/>
<evidence type="ECO:0000313" key="1">
    <source>
        <dbReference type="Proteomes" id="UP000694851"/>
    </source>
</evidence>
<accession>A0A8B7T767</accession>
<organism evidence="1 3">
    <name type="scientific">Hipposideros armiger</name>
    <name type="common">Great Himalayan leaf-nosed bat</name>
    <dbReference type="NCBI Taxonomy" id="186990"/>
    <lineage>
        <taxon>Eukaryota</taxon>
        <taxon>Metazoa</taxon>
        <taxon>Chordata</taxon>
        <taxon>Craniata</taxon>
        <taxon>Vertebrata</taxon>
        <taxon>Euteleostomi</taxon>
        <taxon>Mammalia</taxon>
        <taxon>Eutheria</taxon>
        <taxon>Laurasiatheria</taxon>
        <taxon>Chiroptera</taxon>
        <taxon>Yinpterochiroptera</taxon>
        <taxon>Rhinolophoidea</taxon>
        <taxon>Hipposideridae</taxon>
        <taxon>Hipposideros</taxon>
    </lineage>
</organism>
<reference evidence="2 3" key="1">
    <citation type="submission" date="2025-04" db="UniProtKB">
        <authorList>
            <consortium name="RefSeq"/>
        </authorList>
    </citation>
    <scope>IDENTIFICATION</scope>
    <source>
        <tissue evidence="2 3">Muscle</tissue>
    </source>
</reference>
<dbReference type="Proteomes" id="UP000694851">
    <property type="component" value="Unplaced"/>
</dbReference>
<name>A0A8B7T767_HIPAR</name>